<organism evidence="5">
    <name type="scientific">Harmonia axyridis virus 1</name>
    <dbReference type="NCBI Taxonomy" id="2654694"/>
    <lineage>
        <taxon>Viruses</taxon>
        <taxon>Riboviria</taxon>
        <taxon>Orthornavirae</taxon>
        <taxon>Pisuviricota</taxon>
        <taxon>Pisoniviricetes</taxon>
        <taxon>Picornavirales</taxon>
    </lineage>
</organism>
<dbReference type="InterPro" id="IPR033703">
    <property type="entry name" value="Rhv-like"/>
</dbReference>
<sequence length="2182" mass="246940">MENGKNFHCTFVRPSGDGVVELDSTTGIKTLRETGEEHIYATRLECLKIILEKMASYPPTRDAFYNYGHNYTGIYNSWLMATGYIYAACSIKDYVRTSYNRRGIAEVKRTVRWTTREGTLELVSEGTGSSSRLANNISCYDMFNQVRSRYDREILESKKSNQIVVSKRVVRVQMDTPEKLTEQGDATQTSDKQENTIITMDQAQTVQRPASALDTLRLHTSSEQPQTFDCLTKRWMPLGTVSVTTSHKQGDVIATYYLPESIYTAAACAPNLTPFESYIYGRMDVEMRIVVNANKFHCGKLLFSSKYDTYQADALQAGIQAALSRNHIIVDLSANNEGVLAIPFRYHRPWVRLVKNDANSIGVRPSKYCSVYMHILSPLQTGSGGSSEISVRVFYRFKEAEFTGMSYRVKVQALGLEDVISPPTCRALKEVLVGAERAFDQLGKSSNQDKPGAVEGNIIVPRPRLNFGSGKGIVDVQPLRVNPHTLTNYRQITCPADEPKTFQEMARIWGVVRTSEWSAENKPGTAIITFNIDPMMRSYVSDYMGEITPLEYACANFCFWSGTIELRFDFVSNSFHTGTVQISAEFGRTTATETECESSSTYTKMFHLGEQKSVAFRVPYIYDTVMRRTTDTVFNPYRKVPVTDDIKNAALNVAPLSNTFVKMRVINQLRPVASAPQTISVLTFMRAGPDFVMHGLKNFGLISYNITTKMNNFPEDGYHSATTRAKREGARKPINIRPPGMEATQLPIEDRNIWGEYKPEKLRPKVQMDTGEKENNDSTDNFAIGASNGTIQTMDSHVSFKDLLRRPTLIVYNTIIKSQQSGGFFVPLMPPSRAMSYLITDSIEESNSIWAETIGTTSTKAIMDCFRLWRGGMRYTIVVNSGSKPIYVSLVPHTGVRIVGHHSVIARDNYPLYGCNFNTEIIVPSINPTAVIEAPYDTENTWTCTFDEDSTRNYSWRDKGDLNSGHLVLSTMEDANISIFWSAADDFEVANFYGPAYGKQNGWAYRWDDRYPKVQMEDFPREEPATTVDRLSKVFSRKNMVRAAVSSIPYVGPGLAAGSVIDEWKESLDATACNVSSSAERVAIVAEKLSCDMESVSTTLKLAIERASQTLSGLVNGATLLYDFLLDVLMAWMEKSWKIVAIGILRFVTKIIPHASGMWEMVTGYATQLATYLKDLMTDQRPRVQADINPTSTITAICLGIVGTIFGVTLDPRRQRNIPMAILERLTQSTGIQYLVGVLRFVQGIFDTLRDMVMEALGYVSPEAQALKKLSASNEVINNFIREAQIVTSESNTSCLNGPRYRRRFWKTVLSAHQIQRLICTVPSNCVSGQLARLCNDVIKVGNDKFMDVSASPVRFEPMVICIEGPPGIGKSYATEAIVNNLLTSIGFAQPSSEHIFYRTAGEKFWSGYRDQPVVVYDEWLNVTDPQRCTDMITEFMKLKSTAVFIPEMAHLEEKKIKGNPYLIVMLCNDAFPTVADYARCSKAVFRRRDIVLRCTRLPEFEGVQIREQPVGDFDDFHHLQFQVYIDPTRPSSLTSTKKDYAATQMFLRNRFKNYFAREQIEVKKRMSRLPEFAAEVSVDSIRLEDPFSLFYELNHRVQEDPTTGQNAWTPYEQLEEAVNRVAGIIEEHQNRVIPTVEVPPLMEWSDVVDPAETQMIGGAILGSLMEGRAMRYIASASLKQLEIWESKLAPLRTAVHLCIVCQDQVECAYVCEASRVLEEPHTVCVACYRGWQAQGHTECAMCRSNDVRPILGHVDIAQLALWSRLALKANRGLQWLVKKVATYYQWRVQRPMVSLLTDYLICIAMGLVNPLTGVAAVYSNYVTRAGLAIMDQIRDELSLQSDEWDQVAEPGVSQGEEVEVEEDMLKPALNTVEFQRILDDRVDNPLCLHRQMFAGGVTARFEGNKWCFVDFDTNNIVRVSMSPCKAESCPLHNGSNYKLFIESYINRHRKSLRELYIRYFNSTTAENLNMIPVLLRRPWMMTFTETPLDRSWWEYLTDQWETYRTFILYSLGVGSVVMSILGIYRLATSFSAPHEQFGGTEYNVDSPRHRRSVLRRRGERRYFQSAQENPSVLETVQRHICKNTVKFVIVHGGKSKTMYGVGLFNHYALVPRHYVVEIKRSLSAGGLLTAEPYARPHEKIALNLELSDLIESTSTDLAYIRLPPTFQMFKDLRKYLCWMRI</sequence>
<dbReference type="SUPFAM" id="SSF88633">
    <property type="entry name" value="Positive stranded ssRNA viruses"/>
    <property type="match status" value="3"/>
</dbReference>
<dbReference type="PROSITE" id="PS51218">
    <property type="entry name" value="SF3_HELICASE_2"/>
    <property type="match status" value="1"/>
</dbReference>
<feature type="domain" description="SF3 helicase" evidence="4">
    <location>
        <begin position="1332"/>
        <end position="1508"/>
    </location>
</feature>
<accession>A0A5P8LKQ1</accession>
<dbReference type="InterPro" id="IPR029053">
    <property type="entry name" value="Viral_coat"/>
</dbReference>
<dbReference type="SUPFAM" id="SSF52540">
    <property type="entry name" value="P-loop containing nucleoside triphosphate hydrolases"/>
    <property type="match status" value="1"/>
</dbReference>
<feature type="transmembrane region" description="Helical" evidence="3">
    <location>
        <begin position="2007"/>
        <end position="2028"/>
    </location>
</feature>
<reference evidence="5" key="1">
    <citation type="submission" date="2019-03" db="EMBL/GenBank/DDBJ databases">
        <authorList>
            <person name="Liu Y."/>
            <person name="Xu P."/>
        </authorList>
    </citation>
    <scope>NUCLEOTIDE SEQUENCE</scope>
    <source>
        <strain evidence="5">SDAU1</strain>
    </source>
</reference>
<name>A0A5P8LKQ1_9VIRU</name>
<evidence type="ECO:0000259" key="4">
    <source>
        <dbReference type="PROSITE" id="PS51218"/>
    </source>
</evidence>
<dbReference type="GO" id="GO:0044423">
    <property type="term" value="C:virion component"/>
    <property type="evidence" value="ECO:0007669"/>
    <property type="project" value="UniProtKB-KW"/>
</dbReference>
<keyword evidence="3" id="KW-0812">Transmembrane</keyword>
<keyword evidence="3" id="KW-0472">Membrane</keyword>
<dbReference type="EMBL" id="MK729664">
    <property type="protein sequence ID" value="QFR15911.1"/>
    <property type="molecule type" value="Genomic_RNA"/>
</dbReference>
<comment type="subcellular location">
    <subcellularLocation>
        <location evidence="1">Virion</location>
    </subcellularLocation>
</comment>
<protein>
    <submittedName>
        <fullName evidence="5">ORF1</fullName>
    </submittedName>
</protein>
<dbReference type="Gene3D" id="2.60.120.20">
    <property type="match status" value="3"/>
</dbReference>
<dbReference type="GO" id="GO:0003723">
    <property type="term" value="F:RNA binding"/>
    <property type="evidence" value="ECO:0007669"/>
    <property type="project" value="InterPro"/>
</dbReference>
<dbReference type="InterPro" id="IPR027417">
    <property type="entry name" value="P-loop_NTPase"/>
</dbReference>
<dbReference type="InterPro" id="IPR014759">
    <property type="entry name" value="Helicase_SF3_ssRNA_vir"/>
</dbReference>
<keyword evidence="3" id="KW-1133">Transmembrane helix</keyword>
<dbReference type="InterPro" id="IPR000605">
    <property type="entry name" value="Helicase_SF3_ssDNA/RNA_vir"/>
</dbReference>
<evidence type="ECO:0000256" key="3">
    <source>
        <dbReference type="SAM" id="Phobius"/>
    </source>
</evidence>
<evidence type="ECO:0000256" key="2">
    <source>
        <dbReference type="ARBA" id="ARBA00022844"/>
    </source>
</evidence>
<proteinExistence type="predicted"/>
<evidence type="ECO:0000313" key="5">
    <source>
        <dbReference type="EMBL" id="QFR15911.1"/>
    </source>
</evidence>
<dbReference type="GO" id="GO:0003724">
    <property type="term" value="F:RNA helicase activity"/>
    <property type="evidence" value="ECO:0007669"/>
    <property type="project" value="InterPro"/>
</dbReference>
<dbReference type="Pfam" id="PF00910">
    <property type="entry name" value="RNA_helicase"/>
    <property type="match status" value="1"/>
</dbReference>
<dbReference type="CDD" id="cd00205">
    <property type="entry name" value="rhv_like"/>
    <property type="match status" value="2"/>
</dbReference>
<evidence type="ECO:0000256" key="1">
    <source>
        <dbReference type="ARBA" id="ARBA00004328"/>
    </source>
</evidence>
<keyword evidence="2" id="KW-0946">Virion</keyword>